<dbReference type="InterPro" id="IPR027702">
    <property type="entry name" value="Syncoilin"/>
</dbReference>
<proteinExistence type="predicted"/>
<keyword evidence="3" id="KW-1185">Reference proteome</keyword>
<evidence type="ECO:0000313" key="3">
    <source>
        <dbReference type="Proteomes" id="UP000515152"/>
    </source>
</evidence>
<keyword evidence="1" id="KW-0175">Coiled coil</keyword>
<name>A0A6P3WCY1_CLUHA</name>
<evidence type="ECO:0000256" key="1">
    <source>
        <dbReference type="SAM" id="Coils"/>
    </source>
</evidence>
<protein>
    <submittedName>
        <fullName evidence="4">Syncoilin</fullName>
    </submittedName>
</protein>
<evidence type="ECO:0000256" key="2">
    <source>
        <dbReference type="SAM" id="MobiDB-lite"/>
    </source>
</evidence>
<dbReference type="CTD" id="81493"/>
<feature type="compositionally biased region" description="Polar residues" evidence="2">
    <location>
        <begin position="345"/>
        <end position="356"/>
    </location>
</feature>
<reference evidence="4" key="1">
    <citation type="submission" date="2025-08" db="UniProtKB">
        <authorList>
            <consortium name="RefSeq"/>
        </authorList>
    </citation>
    <scope>IDENTIFICATION</scope>
</reference>
<gene>
    <name evidence="4" type="primary">sync</name>
</gene>
<sequence>MTALERSPEAATETTAEERLALERRFEAATETTAEVEAVRLDLDLGALGALFEECIEEVGRLERRRDALVSELLEAERPLAEGVQALRAELGHAHKQLQHCDLQKEDLRESMRLLKRQLFAVAKACAQSQMELSSRKHDVQQLGTLQEELQVQFQTLTEEAAQLRSQHQSRLQSLQEQEEEVQETPAPADLLSPGRRASCDLQQYLQGALCALEEWYEPRLVALLKRREGGQEALRRAKEEAQELRGRLGPLREEHQRLLLQRACLEEKHTLMDHHRRESLDHYKGTVDHLEESSRQLRTELQVQRRKTKEMEALKNSLMEQLCLYRDRTEDHEEAEPQALGDHGNQQPSMVEVQN</sequence>
<dbReference type="RefSeq" id="XP_012695417.2">
    <property type="nucleotide sequence ID" value="XM_012839963.2"/>
</dbReference>
<dbReference type="GO" id="GO:0005882">
    <property type="term" value="C:intermediate filament"/>
    <property type="evidence" value="ECO:0007669"/>
    <property type="project" value="InterPro"/>
</dbReference>
<dbReference type="KEGG" id="char:105911175"/>
<dbReference type="OrthoDB" id="8842296at2759"/>
<dbReference type="GeneID" id="105911175"/>
<dbReference type="Proteomes" id="UP000515152">
    <property type="component" value="Chromosome 19"/>
</dbReference>
<organism evidence="3 4">
    <name type="scientific">Clupea harengus</name>
    <name type="common">Atlantic herring</name>
    <dbReference type="NCBI Taxonomy" id="7950"/>
    <lineage>
        <taxon>Eukaryota</taxon>
        <taxon>Metazoa</taxon>
        <taxon>Chordata</taxon>
        <taxon>Craniata</taxon>
        <taxon>Vertebrata</taxon>
        <taxon>Euteleostomi</taxon>
        <taxon>Actinopterygii</taxon>
        <taxon>Neopterygii</taxon>
        <taxon>Teleostei</taxon>
        <taxon>Clupei</taxon>
        <taxon>Clupeiformes</taxon>
        <taxon>Clupeoidei</taxon>
        <taxon>Clupeidae</taxon>
        <taxon>Clupea</taxon>
    </lineage>
</organism>
<feature type="coiled-coil region" evidence="1">
    <location>
        <begin position="221"/>
        <end position="255"/>
    </location>
</feature>
<dbReference type="AlphaFoldDB" id="A0A6P3WCY1"/>
<dbReference type="PANTHER" id="PTHR47147">
    <property type="entry name" value="SYNCOILIN"/>
    <property type="match status" value="1"/>
</dbReference>
<evidence type="ECO:0000313" key="4">
    <source>
        <dbReference type="RefSeq" id="XP_012695417.2"/>
    </source>
</evidence>
<accession>A0A6P3WCY1</accession>
<dbReference type="PANTHER" id="PTHR47147:SF1">
    <property type="entry name" value="SYNCOILIN"/>
    <property type="match status" value="1"/>
</dbReference>
<feature type="coiled-coil region" evidence="1">
    <location>
        <begin position="281"/>
        <end position="308"/>
    </location>
</feature>
<feature type="region of interest" description="Disordered" evidence="2">
    <location>
        <begin position="168"/>
        <end position="194"/>
    </location>
</feature>
<feature type="region of interest" description="Disordered" evidence="2">
    <location>
        <begin position="330"/>
        <end position="356"/>
    </location>
</feature>